<feature type="repeat" description="WD" evidence="3">
    <location>
        <begin position="480"/>
        <end position="520"/>
    </location>
</feature>
<dbReference type="PROSITE" id="PS00678">
    <property type="entry name" value="WD_REPEATS_1"/>
    <property type="match status" value="1"/>
</dbReference>
<keyword evidence="5" id="KW-0812">Transmembrane</keyword>
<keyword evidence="2" id="KW-0677">Repeat</keyword>
<dbReference type="InterPro" id="IPR011646">
    <property type="entry name" value="KAP_P-loop"/>
</dbReference>
<protein>
    <recommendedName>
        <fullName evidence="6">KAP NTPase domain-containing protein</fullName>
    </recommendedName>
</protein>
<dbReference type="InterPro" id="IPR020472">
    <property type="entry name" value="WD40_PAC1"/>
</dbReference>
<dbReference type="Pfam" id="PF00400">
    <property type="entry name" value="WD40"/>
    <property type="match status" value="3"/>
</dbReference>
<feature type="domain" description="KAP NTPase" evidence="6">
    <location>
        <begin position="553"/>
        <end position="632"/>
    </location>
</feature>
<evidence type="ECO:0000256" key="5">
    <source>
        <dbReference type="SAM" id="Phobius"/>
    </source>
</evidence>
<evidence type="ECO:0000256" key="1">
    <source>
        <dbReference type="ARBA" id="ARBA00022574"/>
    </source>
</evidence>
<feature type="region of interest" description="Disordered" evidence="4">
    <location>
        <begin position="924"/>
        <end position="966"/>
    </location>
</feature>
<evidence type="ECO:0000313" key="7">
    <source>
        <dbReference type="EMBL" id="GLW89616.1"/>
    </source>
</evidence>
<dbReference type="InterPro" id="IPR052754">
    <property type="entry name" value="NTPase_KAP_P-loop"/>
</dbReference>
<dbReference type="PROSITE" id="PS50082">
    <property type="entry name" value="WD_REPEATS_2"/>
    <property type="match status" value="3"/>
</dbReference>
<keyword evidence="5" id="KW-1133">Transmembrane helix</keyword>
<dbReference type="PROSITE" id="PS50294">
    <property type="entry name" value="WD_REPEATS_REGION"/>
    <property type="match status" value="3"/>
</dbReference>
<dbReference type="PANTHER" id="PTHR22674">
    <property type="entry name" value="NTPASE, KAP FAMILY P-LOOP DOMAIN-CONTAINING 1"/>
    <property type="match status" value="1"/>
</dbReference>
<accession>A0A9W6V849</accession>
<feature type="transmembrane region" description="Helical" evidence="5">
    <location>
        <begin position="696"/>
        <end position="719"/>
    </location>
</feature>
<dbReference type="InterPro" id="IPR015943">
    <property type="entry name" value="WD40/YVTN_repeat-like_dom_sf"/>
</dbReference>
<dbReference type="InterPro" id="IPR036322">
    <property type="entry name" value="WD40_repeat_dom_sf"/>
</dbReference>
<feature type="transmembrane region" description="Helical" evidence="5">
    <location>
        <begin position="725"/>
        <end position="743"/>
    </location>
</feature>
<evidence type="ECO:0000313" key="8">
    <source>
        <dbReference type="Proteomes" id="UP001165042"/>
    </source>
</evidence>
<dbReference type="PRINTS" id="PR00320">
    <property type="entry name" value="GPROTEINBRPT"/>
</dbReference>
<dbReference type="EMBL" id="BSSD01000001">
    <property type="protein sequence ID" value="GLW89616.1"/>
    <property type="molecule type" value="Genomic_DNA"/>
</dbReference>
<dbReference type="Proteomes" id="UP001165042">
    <property type="component" value="Unassembled WGS sequence"/>
</dbReference>
<dbReference type="InterPro" id="IPR001680">
    <property type="entry name" value="WD40_rpt"/>
</dbReference>
<proteinExistence type="predicted"/>
<feature type="compositionally biased region" description="Pro residues" evidence="4">
    <location>
        <begin position="931"/>
        <end position="940"/>
    </location>
</feature>
<keyword evidence="1 3" id="KW-0853">WD repeat</keyword>
<dbReference type="SUPFAM" id="SSF50978">
    <property type="entry name" value="WD40 repeat-like"/>
    <property type="match status" value="1"/>
</dbReference>
<keyword evidence="5" id="KW-0472">Membrane</keyword>
<feature type="transmembrane region" description="Helical" evidence="5">
    <location>
        <begin position="851"/>
        <end position="870"/>
    </location>
</feature>
<feature type="repeat" description="WD" evidence="3">
    <location>
        <begin position="236"/>
        <end position="275"/>
    </location>
</feature>
<dbReference type="RefSeq" id="WP_285607001.1">
    <property type="nucleotide sequence ID" value="NZ_BSSD01000001.1"/>
</dbReference>
<dbReference type="Pfam" id="PF07693">
    <property type="entry name" value="KAP_NTPase"/>
    <property type="match status" value="2"/>
</dbReference>
<feature type="repeat" description="WD" evidence="3">
    <location>
        <begin position="7"/>
        <end position="48"/>
    </location>
</feature>
<feature type="domain" description="KAP NTPase" evidence="6">
    <location>
        <begin position="831"/>
        <end position="1003"/>
    </location>
</feature>
<dbReference type="AlphaFoldDB" id="A0A9W6V849"/>
<dbReference type="Gene3D" id="2.130.10.10">
    <property type="entry name" value="YVTN repeat-like/Quinoprotein amine dehydrogenase"/>
    <property type="match status" value="3"/>
</dbReference>
<reference evidence="7" key="1">
    <citation type="submission" date="2023-02" db="EMBL/GenBank/DDBJ databases">
        <title>Actinokineospora globicatena NBRC 15670.</title>
        <authorList>
            <person name="Ichikawa N."/>
            <person name="Sato H."/>
            <person name="Tonouchi N."/>
        </authorList>
    </citation>
    <scope>NUCLEOTIDE SEQUENCE</scope>
    <source>
        <strain evidence="7">NBRC 15670</strain>
    </source>
</reference>
<dbReference type="PANTHER" id="PTHR22674:SF6">
    <property type="entry name" value="NTPASE KAP FAMILY P-LOOP DOMAIN-CONTAINING PROTEIN 1"/>
    <property type="match status" value="1"/>
</dbReference>
<evidence type="ECO:0000256" key="3">
    <source>
        <dbReference type="PROSITE-ProRule" id="PRU00221"/>
    </source>
</evidence>
<evidence type="ECO:0000256" key="4">
    <source>
        <dbReference type="SAM" id="MobiDB-lite"/>
    </source>
</evidence>
<dbReference type="InterPro" id="IPR019775">
    <property type="entry name" value="WD40_repeat_CS"/>
</dbReference>
<name>A0A9W6V849_9PSEU</name>
<comment type="caution">
    <text evidence="7">The sequence shown here is derived from an EMBL/GenBank/DDBJ whole genome shotgun (WGS) entry which is preliminary data.</text>
</comment>
<organism evidence="7 8">
    <name type="scientific">Actinokineospora globicatena</name>
    <dbReference type="NCBI Taxonomy" id="103729"/>
    <lineage>
        <taxon>Bacteria</taxon>
        <taxon>Bacillati</taxon>
        <taxon>Actinomycetota</taxon>
        <taxon>Actinomycetes</taxon>
        <taxon>Pseudonocardiales</taxon>
        <taxon>Pseudonocardiaceae</taxon>
        <taxon>Actinokineospora</taxon>
    </lineage>
</organism>
<evidence type="ECO:0000256" key="2">
    <source>
        <dbReference type="ARBA" id="ARBA00022737"/>
    </source>
</evidence>
<gene>
    <name evidence="7" type="ORF">Aglo03_04320</name>
</gene>
<evidence type="ECO:0000259" key="6">
    <source>
        <dbReference type="Pfam" id="PF07693"/>
    </source>
</evidence>
<dbReference type="SMART" id="SM00320">
    <property type="entry name" value="WD40"/>
    <property type="match status" value="6"/>
</dbReference>
<sequence length="1089" mass="114837">MIDAERFSGHPGLVHGLTVSPDGRKLATGGEDGTVRVWDLDTKRQSRCLRPGVGGVNALNWDTGRLGLAVAGNEGLVACAMDTPVRLRSGAPAVALAGWEGSLFFSDDVGTVLQHDQDEPLFTTASPVLCLVVVQGYVIAGCADGLVTAWNRRTRAHEVSVRRSDATAGLSVDGDNIVIVTHAGTRCTWDFQNESVTELPAEERVCAAVVHGNLRIRSWRSVWVGPVLGDGAEVELRGHQGGVRALAVAGDILVSGGDDCAVRTWSLAEGSGRELPRLTESEVRAVALVGDTVLARAADGAMLSWGPGSAVAAAGNRQTAAEVVAAVITGDGRTLTGRADGSLTGRQSSQAFHDATTTTMFFAGDHSQVGLTGVALGPGSSAVTCGAHGELVFWNYPEVDPRFVVPAGTANLTAVAVAADHYPVAVGDAGGSVWVVAGPAGAQRVHASPGAVTAVAVSEKGVVAAGFTTGQVWTSSGGLMTGHDGTVQAMVFAPDGRLITGGKDGTIRFWDSGSGEQVDGTGMAAPQVHRTRTGVVNDEPTTVDRLAFGPDVDSLAALIADRATVPPLSIALLGLWGSGKSSFIRQLEARVSTLAGEASVSGDVYVSQVRQVRFNAWAFSDDRLWVGLVESLFEGLADPAPPVDLSRVVEVREKSEELKKRSTRINAELDRWGGPRTLHLLPLLWRERAVLPNRPWLLILLFLTALLVGAAAVVVAIVVPGSVTFAGAAIASGVAAVGAVVAGQSALSKVRGMGPDLSKRMREAREKVDKDLAEAEQVLGEIGPQERLAKLIDEVRAGGYAADRGVLGRARRHLESLSATMSGQGGDAPIERIVLYVDDLDRCTPERVVDVLAAVHLLLAMPLFVIVVAVDPRWLRAAMAEQVVHSGALEYLDKIFQITFALNPLGRRADALIDELVPLHETRSSELAPAAPTPDSPAPRPSTAVTASSDPVDIRPPTSPTRRRPDQLRLLAAERDEIKALAPLLTTPRAVKKLINLYRIVRSGIPASDLDAFLVAEYRVVLLLLAASVKDPDQARRWFLRLRSGNAAEEGEDTSIEDLAPDLPNEVYLRWSNVAARFSLATFDLPGSA</sequence>
<keyword evidence="8" id="KW-1185">Reference proteome</keyword>